<dbReference type="EMBL" id="AB812026">
    <property type="protein sequence ID" value="BAQ01130.1"/>
    <property type="molecule type" value="Genomic_DNA"/>
</dbReference>
<dbReference type="Gene3D" id="2.60.120.10">
    <property type="entry name" value="Jelly Rolls"/>
    <property type="match status" value="1"/>
</dbReference>
<organism evidence="2">
    <name type="scientific">Escherichia coli</name>
    <dbReference type="NCBI Taxonomy" id="562"/>
    <lineage>
        <taxon>Bacteria</taxon>
        <taxon>Pseudomonadati</taxon>
        <taxon>Pseudomonadota</taxon>
        <taxon>Gammaproteobacteria</taxon>
        <taxon>Enterobacterales</taxon>
        <taxon>Enterobacteriaceae</taxon>
        <taxon>Escherichia</taxon>
    </lineage>
</organism>
<dbReference type="GO" id="GO:0016853">
    <property type="term" value="F:isomerase activity"/>
    <property type="evidence" value="ECO:0007669"/>
    <property type="project" value="UniProtKB-KW"/>
</dbReference>
<dbReference type="AlphaFoldDB" id="A0A0A8J715"/>
<dbReference type="InterPro" id="IPR014710">
    <property type="entry name" value="RmlC-like_jellyroll"/>
</dbReference>
<feature type="domain" description="Sugar 3,4-ketoisomerase QdtA cupin" evidence="1">
    <location>
        <begin position="4"/>
        <end position="132"/>
    </location>
</feature>
<evidence type="ECO:0000313" key="2">
    <source>
        <dbReference type="EMBL" id="BAQ01130.1"/>
    </source>
</evidence>
<dbReference type="SUPFAM" id="SSF51182">
    <property type="entry name" value="RmlC-like cupins"/>
    <property type="match status" value="1"/>
</dbReference>
<accession>A0A0A8J715</accession>
<dbReference type="InterPro" id="IPR008894">
    <property type="entry name" value="QdtA_cupin_dom"/>
</dbReference>
<dbReference type="CDD" id="cd20292">
    <property type="entry name" value="cupin_QdtA-like"/>
    <property type="match status" value="1"/>
</dbReference>
<name>A0A0A8J715_ECOLX</name>
<sequence>MTMKIELLPLQIHGDSRGSLISLEYAINIPFDIKRVYYIFNTKEGVTRGYHAHKQLKQIAIAITGSCDFTMDNGKERITLTLNNPAQGLLIDSCIWREMSNFTPDCVLMILASNEYDESDYIRDYEEFKLMVK</sequence>
<evidence type="ECO:0000259" key="1">
    <source>
        <dbReference type="Pfam" id="PF05523"/>
    </source>
</evidence>
<dbReference type="InterPro" id="IPR011051">
    <property type="entry name" value="RmlC_Cupin_sf"/>
</dbReference>
<keyword evidence="2" id="KW-0413">Isomerase</keyword>
<proteinExistence type="predicted"/>
<reference evidence="2" key="1">
    <citation type="journal article" date="2014" name="DNA Res.">
        <title>A complete view of the genetic diversity of the Escherichia coli O-antigen biosynthesis gene cluster.</title>
        <authorList>
            <person name="Iguchi A."/>
            <person name="Iyoda S."/>
            <person name="Kikuchi T."/>
            <person name="Ogura Y."/>
            <person name="Katsura K."/>
            <person name="Ohnishi M."/>
            <person name="Hayashi T."/>
            <person name="Thomson N.R."/>
        </authorList>
    </citation>
    <scope>NUCLEOTIDE SEQUENCE</scope>
    <source>
        <strain evidence="2">K11a</strain>
    </source>
</reference>
<protein>
    <submittedName>
        <fullName evidence="2">Putative dTDP-6-deoxy-3,4-keto-hexulose isomerase</fullName>
    </submittedName>
</protein>
<dbReference type="Pfam" id="PF05523">
    <property type="entry name" value="FdtA"/>
    <property type="match status" value="1"/>
</dbReference>